<dbReference type="AlphaFoldDB" id="A0A4Z2E6G7"/>
<evidence type="ECO:0000313" key="3">
    <source>
        <dbReference type="Proteomes" id="UP000314294"/>
    </source>
</evidence>
<gene>
    <name evidence="2" type="ORF">EYF80_065935</name>
</gene>
<name>A0A4Z2E6G7_9TELE</name>
<feature type="compositionally biased region" description="Basic and acidic residues" evidence="1">
    <location>
        <begin position="79"/>
        <end position="92"/>
    </location>
</feature>
<reference evidence="2 3" key="1">
    <citation type="submission" date="2019-03" db="EMBL/GenBank/DDBJ databases">
        <title>First draft genome of Liparis tanakae, snailfish: a comprehensive survey of snailfish specific genes.</title>
        <authorList>
            <person name="Kim W."/>
            <person name="Song I."/>
            <person name="Jeong J.-H."/>
            <person name="Kim D."/>
            <person name="Kim S."/>
            <person name="Ryu S."/>
            <person name="Song J.Y."/>
            <person name="Lee S.K."/>
        </authorList>
    </citation>
    <scope>NUCLEOTIDE SEQUENCE [LARGE SCALE GENOMIC DNA]</scope>
    <source>
        <tissue evidence="2">Muscle</tissue>
    </source>
</reference>
<accession>A0A4Z2E6G7</accession>
<dbReference type="EMBL" id="SRLO01016884">
    <property type="protein sequence ID" value="TNN23942.1"/>
    <property type="molecule type" value="Genomic_DNA"/>
</dbReference>
<sequence length="124" mass="13791">MGRRRKRGGGGGREEEEEEERTGRRSSACQARSRAHEAPALSAPALRRRSRIDPETEACEADAAEAQRQARPPGRGRRKQEDLLLEGKHRITEAPPPDPRGGHDHLHPVVVVVVKNKDNLMGNR</sequence>
<evidence type="ECO:0000256" key="1">
    <source>
        <dbReference type="SAM" id="MobiDB-lite"/>
    </source>
</evidence>
<organism evidence="2 3">
    <name type="scientific">Liparis tanakae</name>
    <name type="common">Tanaka's snailfish</name>
    <dbReference type="NCBI Taxonomy" id="230148"/>
    <lineage>
        <taxon>Eukaryota</taxon>
        <taxon>Metazoa</taxon>
        <taxon>Chordata</taxon>
        <taxon>Craniata</taxon>
        <taxon>Vertebrata</taxon>
        <taxon>Euteleostomi</taxon>
        <taxon>Actinopterygii</taxon>
        <taxon>Neopterygii</taxon>
        <taxon>Teleostei</taxon>
        <taxon>Neoteleostei</taxon>
        <taxon>Acanthomorphata</taxon>
        <taxon>Eupercaria</taxon>
        <taxon>Perciformes</taxon>
        <taxon>Cottioidei</taxon>
        <taxon>Cottales</taxon>
        <taxon>Liparidae</taxon>
        <taxon>Liparis</taxon>
    </lineage>
</organism>
<keyword evidence="3" id="KW-1185">Reference proteome</keyword>
<protein>
    <submittedName>
        <fullName evidence="2">Uncharacterized protein</fullName>
    </submittedName>
</protein>
<evidence type="ECO:0000313" key="2">
    <source>
        <dbReference type="EMBL" id="TNN23942.1"/>
    </source>
</evidence>
<dbReference type="Proteomes" id="UP000314294">
    <property type="component" value="Unassembled WGS sequence"/>
</dbReference>
<feature type="compositionally biased region" description="Low complexity" evidence="1">
    <location>
        <begin position="25"/>
        <end position="45"/>
    </location>
</feature>
<feature type="region of interest" description="Disordered" evidence="1">
    <location>
        <begin position="1"/>
        <end position="106"/>
    </location>
</feature>
<comment type="caution">
    <text evidence="2">The sequence shown here is derived from an EMBL/GenBank/DDBJ whole genome shotgun (WGS) entry which is preliminary data.</text>
</comment>
<proteinExistence type="predicted"/>
<feature type="compositionally biased region" description="Low complexity" evidence="1">
    <location>
        <begin position="64"/>
        <end position="73"/>
    </location>
</feature>